<dbReference type="AlphaFoldDB" id="A0A0S4J8L9"/>
<dbReference type="VEuPathDB" id="TriTrypDB:BSAL_11770"/>
<organism evidence="1 2">
    <name type="scientific">Bodo saltans</name>
    <name type="common">Flagellated protozoan</name>
    <dbReference type="NCBI Taxonomy" id="75058"/>
    <lineage>
        <taxon>Eukaryota</taxon>
        <taxon>Discoba</taxon>
        <taxon>Euglenozoa</taxon>
        <taxon>Kinetoplastea</taxon>
        <taxon>Metakinetoplastina</taxon>
        <taxon>Eubodonida</taxon>
        <taxon>Bodonidae</taxon>
        <taxon>Bodo</taxon>
    </lineage>
</organism>
<keyword evidence="2" id="KW-1185">Reference proteome</keyword>
<dbReference type="Proteomes" id="UP000051952">
    <property type="component" value="Unassembled WGS sequence"/>
</dbReference>
<dbReference type="OMA" id="RLAWHRI"/>
<name>A0A0S4J8L9_BODSA</name>
<dbReference type="EMBL" id="CYKH01001587">
    <property type="protein sequence ID" value="CUG87756.1"/>
    <property type="molecule type" value="Genomic_DNA"/>
</dbReference>
<dbReference type="OrthoDB" id="260254at2759"/>
<protein>
    <submittedName>
        <fullName evidence="1">Uncharacterized protein</fullName>
    </submittedName>
</protein>
<sequence length="216" mass="23935">MMNGGGGGGGGIREIGTVTGGMAMMNFDEKTRPYTREDFLKFLQNYDTNLNDAEKRLLEKGMAGTIIGMPVTFAATYMITKRLAWHRVARMVPYPWIPKAGRFCLAASAATLPYMYVQSWFVNSVFALDSSSDLAFHLKRYMVTQRNGMMFSRTATREVTREEQQALGKEATEHVLSNRMANRPSSNGAMDVNLALGGQVMLPPAQSGYKPLPSQK</sequence>
<proteinExistence type="predicted"/>
<gene>
    <name evidence="1" type="ORF">BSAL_11770</name>
</gene>
<reference evidence="2" key="1">
    <citation type="submission" date="2015-09" db="EMBL/GenBank/DDBJ databases">
        <authorList>
            <consortium name="Pathogen Informatics"/>
        </authorList>
    </citation>
    <scope>NUCLEOTIDE SEQUENCE [LARGE SCALE GENOMIC DNA]</scope>
    <source>
        <strain evidence="2">Lake Konstanz</strain>
    </source>
</reference>
<evidence type="ECO:0000313" key="2">
    <source>
        <dbReference type="Proteomes" id="UP000051952"/>
    </source>
</evidence>
<evidence type="ECO:0000313" key="1">
    <source>
        <dbReference type="EMBL" id="CUG87756.1"/>
    </source>
</evidence>
<accession>A0A0S4J8L9</accession>